<dbReference type="InterPro" id="IPR006015">
    <property type="entry name" value="Universal_stress_UspA"/>
</dbReference>
<dbReference type="Proteomes" id="UP001595797">
    <property type="component" value="Unassembled WGS sequence"/>
</dbReference>
<dbReference type="PANTHER" id="PTHR46553:SF3">
    <property type="entry name" value="ADENINE NUCLEOTIDE ALPHA HYDROLASES-LIKE SUPERFAMILY PROTEIN"/>
    <property type="match status" value="1"/>
</dbReference>
<dbReference type="EMBL" id="JBHSIW010000007">
    <property type="protein sequence ID" value="MFC4903143.1"/>
    <property type="molecule type" value="Genomic_DNA"/>
</dbReference>
<dbReference type="InterPro" id="IPR006016">
    <property type="entry name" value="UspA"/>
</dbReference>
<evidence type="ECO:0000313" key="4">
    <source>
        <dbReference type="EMBL" id="MFC4903143.1"/>
    </source>
</evidence>
<accession>A0ABV9TI17</accession>
<dbReference type="CDD" id="cd00293">
    <property type="entry name" value="USP-like"/>
    <property type="match status" value="1"/>
</dbReference>
<name>A0ABV9TI17_9MICC</name>
<gene>
    <name evidence="4" type="ORF">ACFPCS_06140</name>
</gene>
<feature type="domain" description="UspA" evidence="3">
    <location>
        <begin position="9"/>
        <end position="141"/>
    </location>
</feature>
<comment type="similarity">
    <text evidence="1">Belongs to the universal stress protein A family.</text>
</comment>
<sequence length="163" mass="17525">MADEPDAVIVVGVDGSEQSVEALRWAARLAPVYGARIRAVGAWENPPEYVGFVHFKDDHFDELARKRVDEALQKAFGADRPAGLSTVVEFGHPPKVLIRHSEDAAVLVVGRRGHGGFRGLLMGSVSSACVAHARCPVLVLPGRSEESAGESVEERTEETARAD</sequence>
<organism evidence="4 5">
    <name type="scientific">Kocuria oceani</name>
    <dbReference type="NCBI Taxonomy" id="988827"/>
    <lineage>
        <taxon>Bacteria</taxon>
        <taxon>Bacillati</taxon>
        <taxon>Actinomycetota</taxon>
        <taxon>Actinomycetes</taxon>
        <taxon>Micrococcales</taxon>
        <taxon>Micrococcaceae</taxon>
        <taxon>Kocuria</taxon>
    </lineage>
</organism>
<comment type="caution">
    <text evidence="4">The sequence shown here is derived from an EMBL/GenBank/DDBJ whole genome shotgun (WGS) entry which is preliminary data.</text>
</comment>
<feature type="compositionally biased region" description="Basic and acidic residues" evidence="2">
    <location>
        <begin position="152"/>
        <end position="163"/>
    </location>
</feature>
<dbReference type="Pfam" id="PF00582">
    <property type="entry name" value="Usp"/>
    <property type="match status" value="1"/>
</dbReference>
<dbReference type="SUPFAM" id="SSF52402">
    <property type="entry name" value="Adenine nucleotide alpha hydrolases-like"/>
    <property type="match status" value="1"/>
</dbReference>
<evidence type="ECO:0000256" key="1">
    <source>
        <dbReference type="ARBA" id="ARBA00008791"/>
    </source>
</evidence>
<evidence type="ECO:0000256" key="2">
    <source>
        <dbReference type="SAM" id="MobiDB-lite"/>
    </source>
</evidence>
<dbReference type="Gene3D" id="3.40.50.620">
    <property type="entry name" value="HUPs"/>
    <property type="match status" value="1"/>
</dbReference>
<proteinExistence type="inferred from homology"/>
<dbReference type="PANTHER" id="PTHR46553">
    <property type="entry name" value="ADENINE NUCLEOTIDE ALPHA HYDROLASES-LIKE SUPERFAMILY PROTEIN"/>
    <property type="match status" value="1"/>
</dbReference>
<evidence type="ECO:0000259" key="3">
    <source>
        <dbReference type="Pfam" id="PF00582"/>
    </source>
</evidence>
<dbReference type="RefSeq" id="WP_277549897.1">
    <property type="nucleotide sequence ID" value="NZ_JARAMH010000001.1"/>
</dbReference>
<reference evidence="5" key="1">
    <citation type="journal article" date="2019" name="Int. J. Syst. Evol. Microbiol.">
        <title>The Global Catalogue of Microorganisms (GCM) 10K type strain sequencing project: providing services to taxonomists for standard genome sequencing and annotation.</title>
        <authorList>
            <consortium name="The Broad Institute Genomics Platform"/>
            <consortium name="The Broad Institute Genome Sequencing Center for Infectious Disease"/>
            <person name="Wu L."/>
            <person name="Ma J."/>
        </authorList>
    </citation>
    <scope>NUCLEOTIDE SEQUENCE [LARGE SCALE GENOMIC DNA]</scope>
    <source>
        <strain evidence="5">CGMCC 4.6946</strain>
    </source>
</reference>
<protein>
    <submittedName>
        <fullName evidence="4">Universal stress protein</fullName>
    </submittedName>
</protein>
<dbReference type="PRINTS" id="PR01438">
    <property type="entry name" value="UNVRSLSTRESS"/>
</dbReference>
<keyword evidence="5" id="KW-1185">Reference proteome</keyword>
<dbReference type="InterPro" id="IPR014729">
    <property type="entry name" value="Rossmann-like_a/b/a_fold"/>
</dbReference>
<evidence type="ECO:0000313" key="5">
    <source>
        <dbReference type="Proteomes" id="UP001595797"/>
    </source>
</evidence>
<feature type="region of interest" description="Disordered" evidence="2">
    <location>
        <begin position="143"/>
        <end position="163"/>
    </location>
</feature>